<protein>
    <submittedName>
        <fullName evidence="2">Uncharacterized protein</fullName>
    </submittedName>
</protein>
<keyword evidence="1" id="KW-0472">Membrane</keyword>
<keyword evidence="1" id="KW-1133">Transmembrane helix</keyword>
<feature type="transmembrane region" description="Helical" evidence="1">
    <location>
        <begin position="9"/>
        <end position="28"/>
    </location>
</feature>
<feature type="transmembrane region" description="Helical" evidence="1">
    <location>
        <begin position="40"/>
        <end position="67"/>
    </location>
</feature>
<dbReference type="RefSeq" id="WP_247811761.1">
    <property type="nucleotide sequence ID" value="NZ_CP095855.1"/>
</dbReference>
<dbReference type="EMBL" id="CP095855">
    <property type="protein sequence ID" value="UPK69471.1"/>
    <property type="molecule type" value="Genomic_DNA"/>
</dbReference>
<keyword evidence="3" id="KW-1185">Reference proteome</keyword>
<name>A0ABY4I071_CHIFI</name>
<accession>A0ABY4I071</accession>
<proteinExistence type="predicted"/>
<evidence type="ECO:0000313" key="2">
    <source>
        <dbReference type="EMBL" id="UPK69471.1"/>
    </source>
</evidence>
<organism evidence="2 3">
    <name type="scientific">Chitinophaga filiformis</name>
    <name type="common">Myxococcus filiformis</name>
    <name type="synonym">Flexibacter filiformis</name>
    <dbReference type="NCBI Taxonomy" id="104663"/>
    <lineage>
        <taxon>Bacteria</taxon>
        <taxon>Pseudomonadati</taxon>
        <taxon>Bacteroidota</taxon>
        <taxon>Chitinophagia</taxon>
        <taxon>Chitinophagales</taxon>
        <taxon>Chitinophagaceae</taxon>
        <taxon>Chitinophaga</taxon>
    </lineage>
</organism>
<evidence type="ECO:0000313" key="3">
    <source>
        <dbReference type="Proteomes" id="UP000830198"/>
    </source>
</evidence>
<feature type="transmembrane region" description="Helical" evidence="1">
    <location>
        <begin position="105"/>
        <end position="123"/>
    </location>
</feature>
<dbReference type="Proteomes" id="UP000830198">
    <property type="component" value="Chromosome"/>
</dbReference>
<reference evidence="2 3" key="1">
    <citation type="submission" date="2022-04" db="EMBL/GenBank/DDBJ databases">
        <title>The arsenic-methylating capacity of Chitinophaga filiformis YT5 during chitin decomposition.</title>
        <authorList>
            <person name="Chen G."/>
            <person name="Liang Y."/>
        </authorList>
    </citation>
    <scope>NUCLEOTIDE SEQUENCE [LARGE SCALE GENOMIC DNA]</scope>
    <source>
        <strain evidence="2 3">YT5</strain>
    </source>
</reference>
<keyword evidence="1" id="KW-0812">Transmembrane</keyword>
<feature type="transmembrane region" description="Helical" evidence="1">
    <location>
        <begin position="79"/>
        <end position="99"/>
    </location>
</feature>
<gene>
    <name evidence="2" type="ORF">MYF79_31395</name>
</gene>
<evidence type="ECO:0000256" key="1">
    <source>
        <dbReference type="SAM" id="Phobius"/>
    </source>
</evidence>
<sequence length="129" mass="14619">MRKLLLKNLSLTVVLSFILSSVLFLVYYESANEGFEGKQALLILFAVADIFQHLLLFIFSLPALFLASPRIYASKVQRPLFYFGGAVLVTLISLVPIISDNPGDMPLLIPNLLFLVIYTLFYFRLTKQQ</sequence>